<evidence type="ECO:0000313" key="2">
    <source>
        <dbReference type="EMBL" id="BBY36635.1"/>
    </source>
</evidence>
<reference evidence="3 4" key="1">
    <citation type="submission" date="2017-02" db="EMBL/GenBank/DDBJ databases">
        <title>The new phylogeny of genus Mycobacterium.</title>
        <authorList>
            <person name="Tortoli E."/>
            <person name="Trovato A."/>
            <person name="Cirillo D.M."/>
        </authorList>
    </citation>
    <scope>NUCLEOTIDE SEQUENCE [LARGE SCALE GENOMIC DNA]</scope>
    <source>
        <strain evidence="3 4">DSM 45255</strain>
    </source>
</reference>
<dbReference type="Gene3D" id="3.90.550.10">
    <property type="entry name" value="Spore Coat Polysaccharide Biosynthesis Protein SpsA, Chain A"/>
    <property type="match status" value="1"/>
</dbReference>
<evidence type="ECO:0000313" key="5">
    <source>
        <dbReference type="Proteomes" id="UP000465812"/>
    </source>
</evidence>
<dbReference type="EMBL" id="MVHW01000027">
    <property type="protein sequence ID" value="ORB01913.1"/>
    <property type="molecule type" value="Genomic_DNA"/>
</dbReference>
<keyword evidence="5" id="KW-1185">Reference proteome</keyword>
<gene>
    <name evidence="3" type="ORF">BST30_20325</name>
    <name evidence="2" type="ORF">MMAN_07690</name>
</gene>
<dbReference type="CDD" id="cd00761">
    <property type="entry name" value="Glyco_tranf_GTA_type"/>
    <property type="match status" value="1"/>
</dbReference>
<proteinExistence type="predicted"/>
<dbReference type="Proteomes" id="UP000465812">
    <property type="component" value="Chromosome"/>
</dbReference>
<accession>A0A1X0FJJ3</accession>
<dbReference type="InterPro" id="IPR029044">
    <property type="entry name" value="Nucleotide-diphossugar_trans"/>
</dbReference>
<dbReference type="PANTHER" id="PTHR22916:SF3">
    <property type="entry name" value="UDP-GLCNAC:BETAGAL BETA-1,3-N-ACETYLGLUCOSAMINYLTRANSFERASE-LIKE PROTEIN 1"/>
    <property type="match status" value="1"/>
</dbReference>
<evidence type="ECO:0000259" key="1">
    <source>
        <dbReference type="Pfam" id="PF00535"/>
    </source>
</evidence>
<reference evidence="2 5" key="2">
    <citation type="journal article" date="2019" name="Emerg. Microbes Infect.">
        <title>Comprehensive subspecies identification of 175 nontuberculous mycobacteria species based on 7547 genomic profiles.</title>
        <authorList>
            <person name="Matsumoto Y."/>
            <person name="Kinjo T."/>
            <person name="Motooka D."/>
            <person name="Nabeya D."/>
            <person name="Jung N."/>
            <person name="Uechi K."/>
            <person name="Horii T."/>
            <person name="Iida T."/>
            <person name="Fujita J."/>
            <person name="Nakamura S."/>
        </authorList>
    </citation>
    <scope>NUCLEOTIDE SEQUENCE [LARGE SCALE GENOMIC DNA]</scope>
    <source>
        <strain evidence="2 5">JCM 18113</strain>
    </source>
</reference>
<dbReference type="AlphaFoldDB" id="A0A1X0FJJ3"/>
<dbReference type="GO" id="GO:0016758">
    <property type="term" value="F:hexosyltransferase activity"/>
    <property type="evidence" value="ECO:0007669"/>
    <property type="project" value="UniProtKB-ARBA"/>
</dbReference>
<dbReference type="SUPFAM" id="SSF53448">
    <property type="entry name" value="Nucleotide-diphospho-sugar transferases"/>
    <property type="match status" value="1"/>
</dbReference>
<evidence type="ECO:0000313" key="4">
    <source>
        <dbReference type="Proteomes" id="UP000192760"/>
    </source>
</evidence>
<dbReference type="Pfam" id="PF00535">
    <property type="entry name" value="Glycos_transf_2"/>
    <property type="match status" value="1"/>
</dbReference>
<dbReference type="PANTHER" id="PTHR22916">
    <property type="entry name" value="GLYCOSYLTRANSFERASE"/>
    <property type="match status" value="1"/>
</dbReference>
<dbReference type="STRING" id="560555.BST30_20325"/>
<dbReference type="EMBL" id="AP022590">
    <property type="protein sequence ID" value="BBY36635.1"/>
    <property type="molecule type" value="Genomic_DNA"/>
</dbReference>
<organism evidence="3 4">
    <name type="scientific">Mycobacterium mantenii</name>
    <dbReference type="NCBI Taxonomy" id="560555"/>
    <lineage>
        <taxon>Bacteria</taxon>
        <taxon>Bacillati</taxon>
        <taxon>Actinomycetota</taxon>
        <taxon>Actinomycetes</taxon>
        <taxon>Mycobacteriales</taxon>
        <taxon>Mycobacteriaceae</taxon>
        <taxon>Mycobacterium</taxon>
        <taxon>Mycobacterium avium complex (MAC)</taxon>
    </lineage>
</organism>
<feature type="domain" description="Glycosyltransferase 2-like" evidence="1">
    <location>
        <begin position="25"/>
        <end position="150"/>
    </location>
</feature>
<name>A0A1X0FJJ3_MYCNT</name>
<dbReference type="Proteomes" id="UP000192760">
    <property type="component" value="Unassembled WGS sequence"/>
</dbReference>
<dbReference type="InterPro" id="IPR001173">
    <property type="entry name" value="Glyco_trans_2-like"/>
</dbReference>
<evidence type="ECO:0000313" key="3">
    <source>
        <dbReference type="EMBL" id="ORB01913.1"/>
    </source>
</evidence>
<dbReference type="RefSeq" id="WP_083097486.1">
    <property type="nucleotide sequence ID" value="NZ_AP022590.1"/>
</dbReference>
<sequence length="327" mass="37179">MPDDVSTALSVNFHAEDSSATPLISVCVPMYNNGATIERCLRSILDQDAKYELIIVDDNSPDDSVAIAEKMLRPGDRLIRNESNLGAHRNHVKLLELARGSYIQYVHGDDYLLPGALRTLVAYFDDPTVGLVFAPRRVLTDDLVWLRQCGTLHTRFRKLEEHNRGSSLVLQMTLQGLGTNWIGEPTNVMFRRQLAIDAGGIRDDIAHLSDLDLWLRLLLRSTACFVPQELSVREHTPFTGEAFAARTWWLDRLRLLTWVIVDPASPAVIRFIAAVWWSPVWVLRFLEVVLYGPDRRSRIKTLMLAPFREFARAWRLRANLNPVGSQP</sequence>
<reference evidence="2" key="3">
    <citation type="submission" date="2020-02" db="EMBL/GenBank/DDBJ databases">
        <authorList>
            <person name="Matsumoto Y."/>
            <person name="Kinjo T."/>
            <person name="Motooka D."/>
            <person name="Nabeya D."/>
            <person name="Jung N."/>
            <person name="Uechi K."/>
            <person name="Horii T."/>
            <person name="Iida T."/>
            <person name="Fujita J."/>
            <person name="Nakamura S."/>
        </authorList>
    </citation>
    <scope>NUCLEOTIDE SEQUENCE</scope>
    <source>
        <strain evidence="2">JCM 18113</strain>
    </source>
</reference>
<protein>
    <recommendedName>
        <fullName evidence="1">Glycosyltransferase 2-like domain-containing protein</fullName>
    </recommendedName>
</protein>